<dbReference type="SMART" id="SM00355">
    <property type="entry name" value="ZnF_C2H2"/>
    <property type="match status" value="5"/>
</dbReference>
<evidence type="ECO:0000259" key="2">
    <source>
        <dbReference type="SMART" id="SM00355"/>
    </source>
</evidence>
<dbReference type="WBParaSite" id="jg17437.2">
    <property type="protein sequence ID" value="jg17437.2"/>
    <property type="gene ID" value="jg17437"/>
</dbReference>
<feature type="transmembrane region" description="Helical" evidence="1">
    <location>
        <begin position="637"/>
        <end position="656"/>
    </location>
</feature>
<organism evidence="3 4">
    <name type="scientific">Ditylenchus dipsaci</name>
    <dbReference type="NCBI Taxonomy" id="166011"/>
    <lineage>
        <taxon>Eukaryota</taxon>
        <taxon>Metazoa</taxon>
        <taxon>Ecdysozoa</taxon>
        <taxon>Nematoda</taxon>
        <taxon>Chromadorea</taxon>
        <taxon>Rhabditida</taxon>
        <taxon>Tylenchina</taxon>
        <taxon>Tylenchomorpha</taxon>
        <taxon>Sphaerularioidea</taxon>
        <taxon>Anguinidae</taxon>
        <taxon>Anguininae</taxon>
        <taxon>Ditylenchus</taxon>
    </lineage>
</organism>
<feature type="domain" description="C2H2-type" evidence="2">
    <location>
        <begin position="286"/>
        <end position="308"/>
    </location>
</feature>
<dbReference type="AlphaFoldDB" id="A0A915DBC2"/>
<reference evidence="4" key="1">
    <citation type="submission" date="2022-11" db="UniProtKB">
        <authorList>
            <consortium name="WormBaseParasite"/>
        </authorList>
    </citation>
    <scope>IDENTIFICATION</scope>
</reference>
<feature type="domain" description="C2H2-type" evidence="2">
    <location>
        <begin position="143"/>
        <end position="167"/>
    </location>
</feature>
<evidence type="ECO:0000313" key="4">
    <source>
        <dbReference type="WBParaSite" id="jg17437.2"/>
    </source>
</evidence>
<feature type="domain" description="C2H2-type" evidence="2">
    <location>
        <begin position="114"/>
        <end position="135"/>
    </location>
</feature>
<keyword evidence="1" id="KW-1133">Transmembrane helix</keyword>
<sequence length="747" mass="84642">MQSVQKEFKPSSNFLRHVAKEHLKISLFQCPGCEGYSGQDAYEVRAHIQMMHPDQNLEPVNNLEANADQIEKVYQQCFPGRKLKTICTEKSKVSTPVPLPAAVLEQKPVDECRVQCKECDMDMKTEDRQIHVYRHHLKEPQLYQCPACDFSHHACSSDVKAHIRFSHRETPDLTPRANLLKFSKEISEWNDRCFPGWVNRRLPATCLEDFNRCRSVMWKSGRPQDILLRSICKSPCTNALCEIKSLEPIANVVKRRASFSELHDQCFPGRPKRLTNITISDEGRRTKCKLCGMTISKKRRGHHLLEKHLRKDVYKCKLCQFSSNSDKSGVETHITEMHPGCKGKAAEVCSELIKYLPQLKELAKTCFNDISHQKTESTFFKETYVEQDQTSCQEIVKRITDDYYPLCASGCSSMMANRASSWSRTADSSPLPYRMLAFAITRYKLNFESPQTGLDSLLDFTKAEDYANTNQEGTAIVAIKLGQAIFIPAILQFLASVVGLFPLYMRPPKFYMMLHLLFSSFSIVLWIEPIFLAALELNLRNVQLNTFYQGVNFRVLLAVIMLFSADVLLVGSFLAVYSAAQLSSNSRTNNSVVDIHINMCTLLISLACFALSCYATYNSMTKVTYWPTSSRNLAALYGVGLRELIVSSYVLCAAIYGSCATILRLKSLRLGAIVTQSISLFCIFIYLLNADRITATTHNVQLMLKSSISTPFSGEILMILYFFVVLLAIVLLVQLTSTTINVFQFLQ</sequence>
<dbReference type="Pfam" id="PF23225">
    <property type="entry name" value="zf-C2H2_7th_ZNF462"/>
    <property type="match status" value="1"/>
</dbReference>
<feature type="transmembrane region" description="Helical" evidence="1">
    <location>
        <begin position="555"/>
        <end position="577"/>
    </location>
</feature>
<protein>
    <submittedName>
        <fullName evidence="4">C2H2-type domain-containing protein</fullName>
    </submittedName>
</protein>
<evidence type="ECO:0000256" key="1">
    <source>
        <dbReference type="SAM" id="Phobius"/>
    </source>
</evidence>
<keyword evidence="3" id="KW-1185">Reference proteome</keyword>
<feature type="transmembrane region" description="Helical" evidence="1">
    <location>
        <begin position="485"/>
        <end position="504"/>
    </location>
</feature>
<accession>A0A915DBC2</accession>
<keyword evidence="1" id="KW-0472">Membrane</keyword>
<feature type="transmembrane region" description="Helical" evidence="1">
    <location>
        <begin position="597"/>
        <end position="617"/>
    </location>
</feature>
<feature type="domain" description="C2H2-type" evidence="2">
    <location>
        <begin position="314"/>
        <end position="338"/>
    </location>
</feature>
<dbReference type="InterPro" id="IPR013087">
    <property type="entry name" value="Znf_C2H2_type"/>
</dbReference>
<feature type="transmembrane region" description="Helical" evidence="1">
    <location>
        <begin position="708"/>
        <end position="733"/>
    </location>
</feature>
<feature type="transmembrane region" description="Helical" evidence="1">
    <location>
        <begin position="516"/>
        <end position="535"/>
    </location>
</feature>
<name>A0A915DBC2_9BILA</name>
<proteinExistence type="predicted"/>
<evidence type="ECO:0000313" key="3">
    <source>
        <dbReference type="Proteomes" id="UP000887574"/>
    </source>
</evidence>
<keyword evidence="1" id="KW-0812">Transmembrane</keyword>
<feature type="domain" description="C2H2-type" evidence="2">
    <location>
        <begin position="28"/>
        <end position="52"/>
    </location>
</feature>
<dbReference type="Proteomes" id="UP000887574">
    <property type="component" value="Unplaced"/>
</dbReference>
<feature type="transmembrane region" description="Helical" evidence="1">
    <location>
        <begin position="668"/>
        <end position="688"/>
    </location>
</feature>
<dbReference type="InterPro" id="IPR059059">
    <property type="entry name" value="Znf-C2H2_7th_ZNF462"/>
</dbReference>